<dbReference type="NCBIfam" id="TIGR01877">
    <property type="entry name" value="cas_cas6"/>
    <property type="match status" value="1"/>
</dbReference>
<protein>
    <submittedName>
        <fullName evidence="3">CRISPR-associated Cas6 family protein</fullName>
    </submittedName>
</protein>
<dbReference type="GO" id="GO:0016788">
    <property type="term" value="F:hydrolase activity, acting on ester bonds"/>
    <property type="evidence" value="ECO:0007669"/>
    <property type="project" value="InterPro"/>
</dbReference>
<dbReference type="RefSeq" id="WP_165875940.1">
    <property type="nucleotide sequence ID" value="NZ_SMAG01000006.1"/>
</dbReference>
<feature type="domain" description="CRISPR associated protein Cas6 C-terminal" evidence="2">
    <location>
        <begin position="121"/>
        <end position="242"/>
    </location>
</feature>
<evidence type="ECO:0000256" key="1">
    <source>
        <dbReference type="ARBA" id="ARBA00023118"/>
    </source>
</evidence>
<dbReference type="AlphaFoldDB" id="A0A4R3L303"/>
<dbReference type="CDD" id="cd21140">
    <property type="entry name" value="Cas6_I-like"/>
    <property type="match status" value="1"/>
</dbReference>
<accession>A0A4R3L303</accession>
<name>A0A4R3L303_9BACL</name>
<dbReference type="EMBL" id="SMAG01000006">
    <property type="protein sequence ID" value="TCS93602.1"/>
    <property type="molecule type" value="Genomic_DNA"/>
</dbReference>
<keyword evidence="4" id="KW-1185">Reference proteome</keyword>
<dbReference type="GO" id="GO:0051607">
    <property type="term" value="P:defense response to virus"/>
    <property type="evidence" value="ECO:0007669"/>
    <property type="project" value="UniProtKB-KW"/>
</dbReference>
<reference evidence="3 4" key="1">
    <citation type="submission" date="2019-03" db="EMBL/GenBank/DDBJ databases">
        <title>Genomic Encyclopedia of Type Strains, Phase IV (KMG-IV): sequencing the most valuable type-strain genomes for metagenomic binning, comparative biology and taxonomic classification.</title>
        <authorList>
            <person name="Goeker M."/>
        </authorList>
    </citation>
    <scope>NUCLEOTIDE SEQUENCE [LARGE SCALE GENOMIC DNA]</scope>
    <source>
        <strain evidence="3 4">DSM 45707</strain>
    </source>
</reference>
<proteinExistence type="predicted"/>
<evidence type="ECO:0000313" key="4">
    <source>
        <dbReference type="Proteomes" id="UP000294937"/>
    </source>
</evidence>
<dbReference type="InterPro" id="IPR045747">
    <property type="entry name" value="CRISPR-assoc_prot_Cas6_N_sf"/>
</dbReference>
<keyword evidence="1" id="KW-0051">Antiviral defense</keyword>
<dbReference type="Gene3D" id="3.30.70.1900">
    <property type="match status" value="1"/>
</dbReference>
<dbReference type="Pfam" id="PF01881">
    <property type="entry name" value="Cas_Cas6_C"/>
    <property type="match status" value="1"/>
</dbReference>
<evidence type="ECO:0000259" key="2">
    <source>
        <dbReference type="Pfam" id="PF01881"/>
    </source>
</evidence>
<evidence type="ECO:0000313" key="3">
    <source>
        <dbReference type="EMBL" id="TCS93602.1"/>
    </source>
</evidence>
<comment type="caution">
    <text evidence="3">The sequence shown here is derived from an EMBL/GenBank/DDBJ whole genome shotgun (WGS) entry which is preliminary data.</text>
</comment>
<dbReference type="InterPro" id="IPR049435">
    <property type="entry name" value="Cas_Cas6_C"/>
</dbReference>
<sequence length="245" mass="28927">MRVQCTLHCKELPITYHMLFVSLIKKCLETSDQEYYQKLYYYDGKKNKQSKNFTFAVFLKDYQLEGDSFEIRGQVDLFVSSPDPEWMIHFYNGLLRQKDFQYQGIQLAKGRVRVLNEKTTFDDPFMVCQTLSPLYIKDRENRPVSPSDPTFQHELNYITNLNLKNYRGFGLRSELSLTPLDMKKVVVKDAIHQQQEEKQRSYLFLEGYKGKFLLQGHPEDLQTLYQLGIGFRRSSGWGMIEVIQP</sequence>
<dbReference type="PANTHER" id="PTHR36984">
    <property type="entry name" value="CRISPR-ASSOCIATED ENDORIBONUCLEASE CAS6 1"/>
    <property type="match status" value="1"/>
</dbReference>
<dbReference type="PANTHER" id="PTHR36984:SF3">
    <property type="entry name" value="CRISPR-ASSOCIATED ENDORIBONUCLEASE CAS6"/>
    <property type="match status" value="1"/>
</dbReference>
<dbReference type="Gene3D" id="3.30.70.1890">
    <property type="match status" value="1"/>
</dbReference>
<gene>
    <name evidence="3" type="ORF">EDD58_10635</name>
</gene>
<dbReference type="InterPro" id="IPR010156">
    <property type="entry name" value="CRISPR-assoc_prot_Cas6"/>
</dbReference>
<organism evidence="3 4">
    <name type="scientific">Hazenella coriacea</name>
    <dbReference type="NCBI Taxonomy" id="1179467"/>
    <lineage>
        <taxon>Bacteria</taxon>
        <taxon>Bacillati</taxon>
        <taxon>Bacillota</taxon>
        <taxon>Bacilli</taxon>
        <taxon>Bacillales</taxon>
        <taxon>Thermoactinomycetaceae</taxon>
        <taxon>Hazenella</taxon>
    </lineage>
</organism>
<dbReference type="Proteomes" id="UP000294937">
    <property type="component" value="Unassembled WGS sequence"/>
</dbReference>